<evidence type="ECO:0000256" key="1">
    <source>
        <dbReference type="ARBA" id="ARBA00023002"/>
    </source>
</evidence>
<dbReference type="Pfam" id="PF01641">
    <property type="entry name" value="SelR"/>
    <property type="match status" value="1"/>
</dbReference>
<dbReference type="RefSeq" id="WP_168659300.1">
    <property type="nucleotide sequence ID" value="NZ_CP051180.1"/>
</dbReference>
<dbReference type="InterPro" id="IPR002569">
    <property type="entry name" value="Met_Sox_Rdtase_MsrA_dom"/>
</dbReference>
<dbReference type="SUPFAM" id="SSF51316">
    <property type="entry name" value="Mss4-like"/>
    <property type="match status" value="1"/>
</dbReference>
<dbReference type="PROSITE" id="PS51790">
    <property type="entry name" value="MSRB"/>
    <property type="match status" value="1"/>
</dbReference>
<dbReference type="AlphaFoldDB" id="A0A6H1UBL5"/>
<evidence type="ECO:0000256" key="3">
    <source>
        <dbReference type="ARBA" id="ARBA00024679"/>
    </source>
</evidence>
<dbReference type="InterPro" id="IPR002579">
    <property type="entry name" value="Met_Sox_Rdtase_MsrB_dom"/>
</dbReference>
<dbReference type="EC" id="1.8.4.11" evidence="7"/>
<dbReference type="InterPro" id="IPR011057">
    <property type="entry name" value="Mss4-like_sf"/>
</dbReference>
<keyword evidence="2" id="KW-0511">Multifunctional enzyme</keyword>
<comment type="catalytic activity">
    <reaction evidence="6 7">
        <text>[thioredoxin]-disulfide + L-methionine + H2O = L-methionine (S)-S-oxide + [thioredoxin]-dithiol</text>
        <dbReference type="Rhea" id="RHEA:19993"/>
        <dbReference type="Rhea" id="RHEA-COMP:10698"/>
        <dbReference type="Rhea" id="RHEA-COMP:10700"/>
        <dbReference type="ChEBI" id="CHEBI:15377"/>
        <dbReference type="ChEBI" id="CHEBI:29950"/>
        <dbReference type="ChEBI" id="CHEBI:50058"/>
        <dbReference type="ChEBI" id="CHEBI:57844"/>
        <dbReference type="ChEBI" id="CHEBI:58772"/>
        <dbReference type="EC" id="1.8.4.11"/>
    </reaction>
</comment>
<comment type="catalytic activity">
    <reaction evidence="4 7">
        <text>L-methionyl-[protein] + [thioredoxin]-disulfide + H2O = L-methionyl-(S)-S-oxide-[protein] + [thioredoxin]-dithiol</text>
        <dbReference type="Rhea" id="RHEA:14217"/>
        <dbReference type="Rhea" id="RHEA-COMP:10698"/>
        <dbReference type="Rhea" id="RHEA-COMP:10700"/>
        <dbReference type="Rhea" id="RHEA-COMP:12313"/>
        <dbReference type="Rhea" id="RHEA-COMP:12315"/>
        <dbReference type="ChEBI" id="CHEBI:15377"/>
        <dbReference type="ChEBI" id="CHEBI:16044"/>
        <dbReference type="ChEBI" id="CHEBI:29950"/>
        <dbReference type="ChEBI" id="CHEBI:44120"/>
        <dbReference type="ChEBI" id="CHEBI:50058"/>
        <dbReference type="EC" id="1.8.4.11"/>
    </reaction>
</comment>
<evidence type="ECO:0000256" key="2">
    <source>
        <dbReference type="ARBA" id="ARBA00023268"/>
    </source>
</evidence>
<proteinExistence type="inferred from homology"/>
<comment type="similarity">
    <text evidence="7">Belongs to the MsrA Met sulfoxide reductase family.</text>
</comment>
<dbReference type="GO" id="GO:0008113">
    <property type="term" value="F:peptide-methionine (S)-S-oxide reductase activity"/>
    <property type="evidence" value="ECO:0007669"/>
    <property type="project" value="UniProtKB-UniRule"/>
</dbReference>
<sequence>MSKAPLTPQEHQVIEHKATEHPFSGRFLFLSNAGTFCCRRCDTALFKSESKFDAGCGWPSFDDEITGAVTRKMDADGRRTEILCSHCLGHLGHVFVGEKLTLKDTRHCVNAQALQFVPQQVAIEQQTAIFGGGCFWCLEALFQRVRGVVQVTSGYCGGHADTANYRAVCSGTSGHVEVIKIDFNPSEICFGQLLELFFDCHDPTSVDQQGADKGSQYRSAIFTMDDEQQQQAKQHMATMQQYSNAKLVTQIEPASVFYSAEEQHQNYFNDNAQQPYCAFNIAPKLAKLTEKYADRIKPQ</sequence>
<dbReference type="SUPFAM" id="SSF55068">
    <property type="entry name" value="Peptide methionine sulfoxide reductase"/>
    <property type="match status" value="1"/>
</dbReference>
<dbReference type="NCBIfam" id="TIGR00401">
    <property type="entry name" value="msrA"/>
    <property type="match status" value="1"/>
</dbReference>
<evidence type="ECO:0000259" key="8">
    <source>
        <dbReference type="PROSITE" id="PS51790"/>
    </source>
</evidence>
<dbReference type="NCBIfam" id="NF004042">
    <property type="entry name" value="PRK05550.1"/>
    <property type="match status" value="1"/>
</dbReference>
<comment type="function">
    <text evidence="3 7">Has an important function as a repair enzyme for proteins that have been inactivated by oxidation. Catalyzes the reversible oxidation-reduction of methionine sulfoxide in proteins to methionine.</text>
</comment>
<comment type="catalytic activity">
    <reaction evidence="5">
        <text>L-methionyl-[protein] + [thioredoxin]-disulfide + H2O = L-methionyl-(R)-S-oxide-[protein] + [thioredoxin]-dithiol</text>
        <dbReference type="Rhea" id="RHEA:24164"/>
        <dbReference type="Rhea" id="RHEA-COMP:10698"/>
        <dbReference type="Rhea" id="RHEA-COMP:10700"/>
        <dbReference type="Rhea" id="RHEA-COMP:12313"/>
        <dbReference type="Rhea" id="RHEA-COMP:12314"/>
        <dbReference type="ChEBI" id="CHEBI:15377"/>
        <dbReference type="ChEBI" id="CHEBI:16044"/>
        <dbReference type="ChEBI" id="CHEBI:29950"/>
        <dbReference type="ChEBI" id="CHEBI:45764"/>
        <dbReference type="ChEBI" id="CHEBI:50058"/>
        <dbReference type="EC" id="1.8.4.12"/>
    </reaction>
</comment>
<dbReference type="Gene3D" id="2.170.150.20">
    <property type="entry name" value="Peptide methionine sulfoxide reductase"/>
    <property type="match status" value="1"/>
</dbReference>
<dbReference type="HAMAP" id="MF_01401">
    <property type="entry name" value="MsrA"/>
    <property type="match status" value="1"/>
</dbReference>
<dbReference type="Gene3D" id="3.30.1060.10">
    <property type="entry name" value="Peptide methionine sulphoxide reductase MsrA"/>
    <property type="match status" value="1"/>
</dbReference>
<dbReference type="Proteomes" id="UP000501602">
    <property type="component" value="Chromosome"/>
</dbReference>
<organism evidence="9 10">
    <name type="scientific">Ferrimonas lipolytica</name>
    <dbReference type="NCBI Taxonomy" id="2724191"/>
    <lineage>
        <taxon>Bacteria</taxon>
        <taxon>Pseudomonadati</taxon>
        <taxon>Pseudomonadota</taxon>
        <taxon>Gammaproteobacteria</taxon>
        <taxon>Alteromonadales</taxon>
        <taxon>Ferrimonadaceae</taxon>
        <taxon>Ferrimonas</taxon>
    </lineage>
</organism>
<keyword evidence="10" id="KW-1185">Reference proteome</keyword>
<protein>
    <recommendedName>
        <fullName evidence="7">Peptide methionine sulfoxide reductase MsrA</fullName>
        <shortName evidence="7">Protein-methionine-S-oxide reductase</shortName>
        <ecNumber evidence="7">1.8.4.11</ecNumber>
    </recommendedName>
    <alternativeName>
        <fullName evidence="7">Peptide-methionine (S)-S-oxide reductase</fullName>
        <shortName evidence="7">Peptide Met(O) reductase</shortName>
    </alternativeName>
</protein>
<evidence type="ECO:0000256" key="4">
    <source>
        <dbReference type="ARBA" id="ARBA00047806"/>
    </source>
</evidence>
<evidence type="ECO:0000313" key="9">
    <source>
        <dbReference type="EMBL" id="QIZ76039.1"/>
    </source>
</evidence>
<dbReference type="GO" id="GO:0033743">
    <property type="term" value="F:peptide-methionine (R)-S-oxide reductase activity"/>
    <property type="evidence" value="ECO:0007669"/>
    <property type="project" value="UniProtKB-EC"/>
</dbReference>
<dbReference type="PANTHER" id="PTHR43774">
    <property type="entry name" value="PEPTIDE METHIONINE SULFOXIDE REDUCTASE"/>
    <property type="match status" value="1"/>
</dbReference>
<feature type="active site" evidence="7">
    <location>
        <position position="134"/>
    </location>
</feature>
<evidence type="ECO:0000313" key="10">
    <source>
        <dbReference type="Proteomes" id="UP000501602"/>
    </source>
</evidence>
<keyword evidence="1 7" id="KW-0560">Oxidoreductase</keyword>
<gene>
    <name evidence="7" type="primary">msrA</name>
    <name evidence="9" type="ORF">HER31_03535</name>
</gene>
<dbReference type="InterPro" id="IPR036509">
    <property type="entry name" value="Met_Sox_Rdtase_MsrA_sf"/>
</dbReference>
<evidence type="ECO:0000256" key="6">
    <source>
        <dbReference type="ARBA" id="ARBA00048782"/>
    </source>
</evidence>
<evidence type="ECO:0000256" key="7">
    <source>
        <dbReference type="HAMAP-Rule" id="MF_01401"/>
    </source>
</evidence>
<evidence type="ECO:0000256" key="5">
    <source>
        <dbReference type="ARBA" id="ARBA00048488"/>
    </source>
</evidence>
<dbReference type="Pfam" id="PF01625">
    <property type="entry name" value="PMSR"/>
    <property type="match status" value="1"/>
</dbReference>
<dbReference type="PANTHER" id="PTHR43774:SF1">
    <property type="entry name" value="PEPTIDE METHIONINE SULFOXIDE REDUCTASE MSRA 2"/>
    <property type="match status" value="1"/>
</dbReference>
<reference evidence="9 10" key="1">
    <citation type="submission" date="2020-04" db="EMBL/GenBank/DDBJ databases">
        <title>Ferrimonas sp. S7 isolated from sea water.</title>
        <authorList>
            <person name="Bae S.S."/>
            <person name="Baek K."/>
        </authorList>
    </citation>
    <scope>NUCLEOTIDE SEQUENCE [LARGE SCALE GENOMIC DNA]</scope>
    <source>
        <strain evidence="9 10">S7</strain>
    </source>
</reference>
<accession>A0A6H1UBL5</accession>
<dbReference type="EMBL" id="CP051180">
    <property type="protein sequence ID" value="QIZ76039.1"/>
    <property type="molecule type" value="Genomic_DNA"/>
</dbReference>
<feature type="domain" description="MsrB" evidence="8">
    <location>
        <begin position="1"/>
        <end position="119"/>
    </location>
</feature>
<dbReference type="KEGG" id="fes:HER31_03535"/>
<name>A0A6H1UBL5_9GAMM</name>